<dbReference type="HOGENOM" id="CLU_1291581_0_0_1"/>
<dbReference type="Ensembl" id="ENSMLUT00000027802.1">
    <property type="protein sequence ID" value="ENSMLUP00000021051.1"/>
    <property type="gene ID" value="ENSMLUG00000022981.1"/>
</dbReference>
<evidence type="ECO:0000313" key="8">
    <source>
        <dbReference type="Proteomes" id="UP000001074"/>
    </source>
</evidence>
<keyword evidence="2" id="KW-0732">Signal</keyword>
<dbReference type="Gene3D" id="2.60.40.10">
    <property type="entry name" value="Immunoglobulins"/>
    <property type="match status" value="1"/>
</dbReference>
<protein>
    <recommendedName>
        <fullName evidence="6">Immunoglobulin domain-containing protein</fullName>
    </recommendedName>
</protein>
<dbReference type="SMART" id="SM00409">
    <property type="entry name" value="IG"/>
    <property type="match status" value="1"/>
</dbReference>
<name>G1QBG8_MYOLU</name>
<evidence type="ECO:0000256" key="2">
    <source>
        <dbReference type="ARBA" id="ARBA00022729"/>
    </source>
</evidence>
<dbReference type="SUPFAM" id="SSF48726">
    <property type="entry name" value="Immunoglobulin"/>
    <property type="match status" value="1"/>
</dbReference>
<reference evidence="7" key="3">
    <citation type="submission" date="2025-09" db="UniProtKB">
        <authorList>
            <consortium name="Ensembl"/>
        </authorList>
    </citation>
    <scope>IDENTIFICATION</scope>
</reference>
<reference evidence="7 8" key="1">
    <citation type="journal article" date="2011" name="Nature">
        <title>A high-resolution map of human evolutionary constraint using 29 mammals.</title>
        <authorList>
            <person name="Lindblad-Toh K."/>
            <person name="Garber M."/>
            <person name="Zuk O."/>
            <person name="Lin M.F."/>
            <person name="Parker B.J."/>
            <person name="Washietl S."/>
            <person name="Kheradpour P."/>
            <person name="Ernst J."/>
            <person name="Jordan G."/>
            <person name="Mauceli E."/>
            <person name="Ward L.D."/>
            <person name="Lowe C.B."/>
            <person name="Holloway A.K."/>
            <person name="Clamp M."/>
            <person name="Gnerre S."/>
            <person name="Alfoldi J."/>
            <person name="Beal K."/>
            <person name="Chang J."/>
            <person name="Clawson H."/>
            <person name="Cuff J."/>
            <person name="Di Palma F."/>
            <person name="Fitzgerald S."/>
            <person name="Flicek P."/>
            <person name="Guttman M."/>
            <person name="Hubisz M.J."/>
            <person name="Jaffe D.B."/>
            <person name="Jungreis I."/>
            <person name="Kent W.J."/>
            <person name="Kostka D."/>
            <person name="Lara M."/>
            <person name="Martins A.L."/>
            <person name="Massingham T."/>
            <person name="Moltke I."/>
            <person name="Raney B.J."/>
            <person name="Rasmussen M.D."/>
            <person name="Robinson J."/>
            <person name="Stark A."/>
            <person name="Vilella A.J."/>
            <person name="Wen J."/>
            <person name="Xie X."/>
            <person name="Zody M.C."/>
            <person name="Baldwin J."/>
            <person name="Bloom T."/>
            <person name="Chin C.W."/>
            <person name="Heiman D."/>
            <person name="Nicol R."/>
            <person name="Nusbaum C."/>
            <person name="Young S."/>
            <person name="Wilkinson J."/>
            <person name="Worley K.C."/>
            <person name="Kovar C.L."/>
            <person name="Muzny D.M."/>
            <person name="Gibbs R.A."/>
            <person name="Cree A."/>
            <person name="Dihn H.H."/>
            <person name="Fowler G."/>
            <person name="Jhangiani S."/>
            <person name="Joshi V."/>
            <person name="Lee S."/>
            <person name="Lewis L.R."/>
            <person name="Nazareth L.V."/>
            <person name="Okwuonu G."/>
            <person name="Santibanez J."/>
            <person name="Warren W.C."/>
            <person name="Mardis E.R."/>
            <person name="Weinstock G.M."/>
            <person name="Wilson R.K."/>
            <person name="Delehaunty K."/>
            <person name="Dooling D."/>
            <person name="Fronik C."/>
            <person name="Fulton L."/>
            <person name="Fulton B."/>
            <person name="Graves T."/>
            <person name="Minx P."/>
            <person name="Sodergren E."/>
            <person name="Birney E."/>
            <person name="Margulies E.H."/>
            <person name="Herrero J."/>
            <person name="Green E.D."/>
            <person name="Haussler D."/>
            <person name="Siepel A."/>
            <person name="Goldman N."/>
            <person name="Pollard K.S."/>
            <person name="Pedersen J.S."/>
            <person name="Lander E.S."/>
            <person name="Kellis M."/>
        </authorList>
    </citation>
    <scope>NUCLEOTIDE SEQUENCE [LARGE SCALE GENOMIC DNA]</scope>
</reference>
<keyword evidence="5" id="KW-1133">Transmembrane helix</keyword>
<dbReference type="EMBL" id="AAPE02034385">
    <property type="status" value="NOT_ANNOTATED_CDS"/>
    <property type="molecule type" value="Genomic_DNA"/>
</dbReference>
<comment type="subcellular location">
    <subcellularLocation>
        <location evidence="1">Membrane</location>
    </subcellularLocation>
</comment>
<sequence>ISSSTPGPVILTVPLACFLSLGFISCQLMRFGSIGGNITLSPSSTVNFTEIIWKKGKDKVTEWSTNFNVTTYSLLEGRVHLDPKSGDLTISNLTSSDEGEYEMKSMDLTDSSKFHLTVLDPLRSPTLNCTVTNEIISVHCKMPQSYRRHRELLRYAWHCPFPQCEGSWELEAPVLNFTKEGDLSREVRCFVKNQESNRTSSIVLSTCVPSADNSRHRYALTAVPFAVIVCAGHSQIFLRSSLQPPSVRGP</sequence>
<evidence type="ECO:0000256" key="3">
    <source>
        <dbReference type="ARBA" id="ARBA00023136"/>
    </source>
</evidence>
<dbReference type="GeneTree" id="ENSGT00510000049596"/>
<dbReference type="InterPro" id="IPR013783">
    <property type="entry name" value="Ig-like_fold"/>
</dbReference>
<proteinExistence type="predicted"/>
<dbReference type="InParanoid" id="G1QBG8"/>
<keyword evidence="4" id="KW-0325">Glycoprotein</keyword>
<dbReference type="eggNOG" id="ENOG502SB68">
    <property type="taxonomic scope" value="Eukaryota"/>
</dbReference>
<keyword evidence="3 5" id="KW-0472">Membrane</keyword>
<accession>G1QBG8</accession>
<evidence type="ECO:0000256" key="1">
    <source>
        <dbReference type="ARBA" id="ARBA00004370"/>
    </source>
</evidence>
<dbReference type="AlphaFoldDB" id="G1QBG8"/>
<dbReference type="GO" id="GO:0009986">
    <property type="term" value="C:cell surface"/>
    <property type="evidence" value="ECO:0007669"/>
    <property type="project" value="TreeGrafter"/>
</dbReference>
<evidence type="ECO:0000259" key="6">
    <source>
        <dbReference type="SMART" id="SM00409"/>
    </source>
</evidence>
<feature type="transmembrane region" description="Helical" evidence="5">
    <location>
        <begin position="6"/>
        <end position="24"/>
    </location>
</feature>
<evidence type="ECO:0000256" key="4">
    <source>
        <dbReference type="ARBA" id="ARBA00023180"/>
    </source>
</evidence>
<dbReference type="InterPro" id="IPR003599">
    <property type="entry name" value="Ig_sub"/>
</dbReference>
<dbReference type="PANTHER" id="PTHR12080">
    <property type="entry name" value="SIGNALING LYMPHOCYTIC ACTIVATION MOLECULE"/>
    <property type="match status" value="1"/>
</dbReference>
<evidence type="ECO:0000256" key="5">
    <source>
        <dbReference type="SAM" id="Phobius"/>
    </source>
</evidence>
<keyword evidence="5" id="KW-0812">Transmembrane</keyword>
<keyword evidence="8" id="KW-1185">Reference proteome</keyword>
<dbReference type="GO" id="GO:0005102">
    <property type="term" value="F:signaling receptor binding"/>
    <property type="evidence" value="ECO:0007669"/>
    <property type="project" value="TreeGrafter"/>
</dbReference>
<reference evidence="7" key="2">
    <citation type="submission" date="2025-08" db="UniProtKB">
        <authorList>
            <consortium name="Ensembl"/>
        </authorList>
    </citation>
    <scope>IDENTIFICATION</scope>
</reference>
<organism evidence="7 8">
    <name type="scientific">Myotis lucifugus</name>
    <name type="common">Little brown bat</name>
    <dbReference type="NCBI Taxonomy" id="59463"/>
    <lineage>
        <taxon>Eukaryota</taxon>
        <taxon>Metazoa</taxon>
        <taxon>Chordata</taxon>
        <taxon>Craniata</taxon>
        <taxon>Vertebrata</taxon>
        <taxon>Euteleostomi</taxon>
        <taxon>Mammalia</taxon>
        <taxon>Eutheria</taxon>
        <taxon>Laurasiatheria</taxon>
        <taxon>Chiroptera</taxon>
        <taxon>Yangochiroptera</taxon>
        <taxon>Vespertilionidae</taxon>
        <taxon>Myotis</taxon>
    </lineage>
</organism>
<dbReference type="GO" id="GO:0016020">
    <property type="term" value="C:membrane"/>
    <property type="evidence" value="ECO:0007669"/>
    <property type="project" value="UniProtKB-SubCell"/>
</dbReference>
<evidence type="ECO:0000313" key="7">
    <source>
        <dbReference type="Ensembl" id="ENSMLUP00000021051.1"/>
    </source>
</evidence>
<dbReference type="InterPro" id="IPR036179">
    <property type="entry name" value="Ig-like_dom_sf"/>
</dbReference>
<dbReference type="Proteomes" id="UP000001074">
    <property type="component" value="Unassembled WGS sequence"/>
</dbReference>
<dbReference type="PANTHER" id="PTHR12080:SF55">
    <property type="entry name" value="LYMPHOCYTE FUNCTION-ASSOCIATED ANTIGEN 3"/>
    <property type="match status" value="1"/>
</dbReference>
<dbReference type="STRING" id="59463.ENSMLUP00000021051"/>
<feature type="domain" description="Immunoglobulin" evidence="6">
    <location>
        <begin position="27"/>
        <end position="119"/>
    </location>
</feature>
<dbReference type="OMA" id="DKVIEWE"/>
<dbReference type="InterPro" id="IPR015631">
    <property type="entry name" value="CD2/SLAM_rcpt"/>
</dbReference>
<dbReference type="CDD" id="cd05775">
    <property type="entry name" value="IgV_CD2_like_N"/>
    <property type="match status" value="1"/>
</dbReference>
<dbReference type="FunCoup" id="G1QBG8">
    <property type="interactions" value="125"/>
</dbReference>